<proteinExistence type="predicted"/>
<organism evidence="1 2">
    <name type="scientific">Hypothenemus hampei</name>
    <name type="common">Coffee berry borer</name>
    <dbReference type="NCBI Taxonomy" id="57062"/>
    <lineage>
        <taxon>Eukaryota</taxon>
        <taxon>Metazoa</taxon>
        <taxon>Ecdysozoa</taxon>
        <taxon>Arthropoda</taxon>
        <taxon>Hexapoda</taxon>
        <taxon>Insecta</taxon>
        <taxon>Pterygota</taxon>
        <taxon>Neoptera</taxon>
        <taxon>Endopterygota</taxon>
        <taxon>Coleoptera</taxon>
        <taxon>Polyphaga</taxon>
        <taxon>Cucujiformia</taxon>
        <taxon>Curculionidae</taxon>
        <taxon>Scolytinae</taxon>
        <taxon>Hypothenemus</taxon>
    </lineage>
</organism>
<evidence type="ECO:0000313" key="2">
    <source>
        <dbReference type="Proteomes" id="UP001566132"/>
    </source>
</evidence>
<reference evidence="1 2" key="1">
    <citation type="submission" date="2024-05" db="EMBL/GenBank/DDBJ databases">
        <title>Genetic variation in Jamaican populations of the coffee berry borer (Hypothenemus hampei).</title>
        <authorList>
            <person name="Errbii M."/>
            <person name="Myrie A."/>
        </authorList>
    </citation>
    <scope>NUCLEOTIDE SEQUENCE [LARGE SCALE GENOMIC DNA]</scope>
    <source>
        <strain evidence="1">JA-Hopewell-2020-01-JO</strain>
        <tissue evidence="1">Whole body</tissue>
    </source>
</reference>
<protein>
    <submittedName>
        <fullName evidence="1">Uncharacterized protein</fullName>
    </submittedName>
</protein>
<sequence>MVIGDTQTVTLLSVYQSGRQSCNKSKLNHSFATTRKHYIDAALEEIFARNNSVLKEFSEYNNESNDWDDRFLTSKSDNFSKLRINNEAFENVELFGNFFDREQTTAVETNRYYDFIWRKEVANNS</sequence>
<dbReference type="AlphaFoldDB" id="A0ABD1EG05"/>
<comment type="caution">
    <text evidence="1">The sequence shown here is derived from an EMBL/GenBank/DDBJ whole genome shotgun (WGS) entry which is preliminary data.</text>
</comment>
<name>A0ABD1EG05_HYPHA</name>
<gene>
    <name evidence="1" type="ORF">ABEB36_009320</name>
</gene>
<dbReference type="EMBL" id="JBDJPC010000007">
    <property type="protein sequence ID" value="KAL1493620.1"/>
    <property type="molecule type" value="Genomic_DNA"/>
</dbReference>
<accession>A0ABD1EG05</accession>
<dbReference type="Proteomes" id="UP001566132">
    <property type="component" value="Unassembled WGS sequence"/>
</dbReference>
<evidence type="ECO:0000313" key="1">
    <source>
        <dbReference type="EMBL" id="KAL1493620.1"/>
    </source>
</evidence>
<keyword evidence="2" id="KW-1185">Reference proteome</keyword>